<proteinExistence type="predicted"/>
<dbReference type="NCBIfam" id="NF038065">
    <property type="entry name" value="Pr6Pr"/>
    <property type="match status" value="1"/>
</dbReference>
<name>A0ABN1BFC7_9ACTN</name>
<keyword evidence="2" id="KW-0812">Transmembrane</keyword>
<evidence type="ECO:0000256" key="1">
    <source>
        <dbReference type="SAM" id="MobiDB-lite"/>
    </source>
</evidence>
<dbReference type="InterPro" id="IPR049713">
    <property type="entry name" value="Pr6Pr-like"/>
</dbReference>
<feature type="transmembrane region" description="Helical" evidence="2">
    <location>
        <begin position="101"/>
        <end position="122"/>
    </location>
</feature>
<evidence type="ECO:0000256" key="2">
    <source>
        <dbReference type="SAM" id="Phobius"/>
    </source>
</evidence>
<comment type="caution">
    <text evidence="3">The sequence shown here is derived from an EMBL/GenBank/DDBJ whole genome shotgun (WGS) entry which is preliminary data.</text>
</comment>
<feature type="transmembrane region" description="Helical" evidence="2">
    <location>
        <begin position="214"/>
        <end position="238"/>
    </location>
</feature>
<dbReference type="Proteomes" id="UP001500909">
    <property type="component" value="Unassembled WGS sequence"/>
</dbReference>
<feature type="transmembrane region" description="Helical" evidence="2">
    <location>
        <begin position="142"/>
        <end position="164"/>
    </location>
</feature>
<sequence length="261" mass="27942">MIDPTRSDPTRSSHYATGPAGASALTPSSAVAPHAPRPLAALLRLLLAAAAVTGIALEITLATDLPRLASYFTIQSNAALAVCATWSAYRTATGRRPVSPRITGAVLLYIVITGLVYHLVLAGDATHSAMTGTAARGTTGTIANHLLHTVTPLAAVLDWLFLTAPRHLRLRHTWQWLAYPLLYLAFALVRGALITPGTDGRYPYPFLDVESHGYLAVLLHAVLYGLAFFALALVLLAIDQFRPAPPRPGYRISRSRIGPLK</sequence>
<keyword evidence="4" id="KW-1185">Reference proteome</keyword>
<evidence type="ECO:0000313" key="3">
    <source>
        <dbReference type="EMBL" id="GAA0496522.1"/>
    </source>
</evidence>
<feature type="region of interest" description="Disordered" evidence="1">
    <location>
        <begin position="1"/>
        <end position="22"/>
    </location>
</feature>
<keyword evidence="2" id="KW-1133">Transmembrane helix</keyword>
<feature type="transmembrane region" description="Helical" evidence="2">
    <location>
        <begin position="42"/>
        <end position="62"/>
    </location>
</feature>
<gene>
    <name evidence="3" type="ORF">GCM10010361_72510</name>
</gene>
<protein>
    <submittedName>
        <fullName evidence="3">Pr6Pr family membrane protein</fullName>
    </submittedName>
</protein>
<dbReference type="RefSeq" id="WP_346099768.1">
    <property type="nucleotide sequence ID" value="NZ_BAAABY010000057.1"/>
</dbReference>
<feature type="compositionally biased region" description="Basic and acidic residues" evidence="1">
    <location>
        <begin position="1"/>
        <end position="11"/>
    </location>
</feature>
<reference evidence="3 4" key="1">
    <citation type="journal article" date="2019" name="Int. J. Syst. Evol. Microbiol.">
        <title>The Global Catalogue of Microorganisms (GCM) 10K type strain sequencing project: providing services to taxonomists for standard genome sequencing and annotation.</title>
        <authorList>
            <consortium name="The Broad Institute Genomics Platform"/>
            <consortium name="The Broad Institute Genome Sequencing Center for Infectious Disease"/>
            <person name="Wu L."/>
            <person name="Ma J."/>
        </authorList>
    </citation>
    <scope>NUCLEOTIDE SEQUENCE [LARGE SCALE GENOMIC DNA]</scope>
    <source>
        <strain evidence="3 4">JCM 4805</strain>
    </source>
</reference>
<keyword evidence="2" id="KW-0472">Membrane</keyword>
<accession>A0ABN1BFC7</accession>
<dbReference type="EMBL" id="BAAABY010000057">
    <property type="protein sequence ID" value="GAA0496522.1"/>
    <property type="molecule type" value="Genomic_DNA"/>
</dbReference>
<organism evidence="3 4">
    <name type="scientific">Streptomyces olivaceiscleroticus</name>
    <dbReference type="NCBI Taxonomy" id="68245"/>
    <lineage>
        <taxon>Bacteria</taxon>
        <taxon>Bacillati</taxon>
        <taxon>Actinomycetota</taxon>
        <taxon>Actinomycetes</taxon>
        <taxon>Kitasatosporales</taxon>
        <taxon>Streptomycetaceae</taxon>
        <taxon>Streptomyces</taxon>
    </lineage>
</organism>
<feature type="transmembrane region" description="Helical" evidence="2">
    <location>
        <begin position="68"/>
        <end position="89"/>
    </location>
</feature>
<evidence type="ECO:0000313" key="4">
    <source>
        <dbReference type="Proteomes" id="UP001500909"/>
    </source>
</evidence>
<feature type="transmembrane region" description="Helical" evidence="2">
    <location>
        <begin position="176"/>
        <end position="194"/>
    </location>
</feature>